<keyword evidence="4" id="KW-1185">Reference proteome</keyword>
<dbReference type="InterPro" id="IPR036138">
    <property type="entry name" value="PBP_dimer_sf"/>
</dbReference>
<dbReference type="GO" id="GO:0071972">
    <property type="term" value="F:peptidoglycan L,D-transpeptidase activity"/>
    <property type="evidence" value="ECO:0007669"/>
    <property type="project" value="TreeGrafter"/>
</dbReference>
<reference evidence="3" key="2">
    <citation type="submission" date="2020-09" db="EMBL/GenBank/DDBJ databases">
        <authorList>
            <person name="Sun Q."/>
            <person name="Zhou Y."/>
        </authorList>
    </citation>
    <scope>NUCLEOTIDE SEQUENCE</scope>
    <source>
        <strain evidence="3">CGMCC 1.12813</strain>
    </source>
</reference>
<organism evidence="3 4">
    <name type="scientific">Conyzicola nivalis</name>
    <dbReference type="NCBI Taxonomy" id="1477021"/>
    <lineage>
        <taxon>Bacteria</taxon>
        <taxon>Bacillati</taxon>
        <taxon>Actinomycetota</taxon>
        <taxon>Actinomycetes</taxon>
        <taxon>Micrococcales</taxon>
        <taxon>Microbacteriaceae</taxon>
        <taxon>Conyzicola</taxon>
    </lineage>
</organism>
<feature type="domain" description="Penicillin-binding protein transpeptidase" evidence="1">
    <location>
        <begin position="155"/>
        <end position="479"/>
    </location>
</feature>
<dbReference type="PANTHER" id="PTHR30627:SF24">
    <property type="entry name" value="PENICILLIN-BINDING PROTEIN 4B"/>
    <property type="match status" value="1"/>
</dbReference>
<dbReference type="RefSeq" id="WP_188510823.1">
    <property type="nucleotide sequence ID" value="NZ_BMGB01000001.1"/>
</dbReference>
<dbReference type="Gene3D" id="3.90.1310.10">
    <property type="entry name" value="Penicillin-binding protein 2a (Domain 2)"/>
    <property type="match status" value="1"/>
</dbReference>
<dbReference type="GO" id="GO:0071555">
    <property type="term" value="P:cell wall organization"/>
    <property type="evidence" value="ECO:0007669"/>
    <property type="project" value="TreeGrafter"/>
</dbReference>
<dbReference type="Proteomes" id="UP000606922">
    <property type="component" value="Unassembled WGS sequence"/>
</dbReference>
<comment type="caution">
    <text evidence="3">The sequence shown here is derived from an EMBL/GenBank/DDBJ whole genome shotgun (WGS) entry which is preliminary data.</text>
</comment>
<dbReference type="InterPro" id="IPR012338">
    <property type="entry name" value="Beta-lactam/transpept-like"/>
</dbReference>
<dbReference type="GO" id="GO:0005886">
    <property type="term" value="C:plasma membrane"/>
    <property type="evidence" value="ECO:0007669"/>
    <property type="project" value="TreeGrafter"/>
</dbReference>
<keyword evidence="3" id="KW-0131">Cell cycle</keyword>
<evidence type="ECO:0000259" key="2">
    <source>
        <dbReference type="Pfam" id="PF21922"/>
    </source>
</evidence>
<dbReference type="SUPFAM" id="SSF56601">
    <property type="entry name" value="beta-lactamase/transpeptidase-like"/>
    <property type="match status" value="1"/>
</dbReference>
<evidence type="ECO:0000313" key="3">
    <source>
        <dbReference type="EMBL" id="GGB08614.1"/>
    </source>
</evidence>
<dbReference type="InterPro" id="IPR001460">
    <property type="entry name" value="PCN-bd_Tpept"/>
</dbReference>
<dbReference type="InterPro" id="IPR050515">
    <property type="entry name" value="Beta-lactam/transpept"/>
</dbReference>
<proteinExistence type="predicted"/>
<feature type="domain" description="Penicillin binding protein A dimerisation" evidence="2">
    <location>
        <begin position="52"/>
        <end position="134"/>
    </location>
</feature>
<dbReference type="GO" id="GO:0008658">
    <property type="term" value="F:penicillin binding"/>
    <property type="evidence" value="ECO:0007669"/>
    <property type="project" value="InterPro"/>
</dbReference>
<dbReference type="GO" id="GO:0051301">
    <property type="term" value="P:cell division"/>
    <property type="evidence" value="ECO:0007669"/>
    <property type="project" value="UniProtKB-KW"/>
</dbReference>
<name>A0A916SMS6_9MICO</name>
<dbReference type="SUPFAM" id="SSF56519">
    <property type="entry name" value="Penicillin binding protein dimerisation domain"/>
    <property type="match status" value="1"/>
</dbReference>
<dbReference type="InterPro" id="IPR054120">
    <property type="entry name" value="PBPA_dimer"/>
</dbReference>
<dbReference type="AlphaFoldDB" id="A0A916SMS6"/>
<reference evidence="3" key="1">
    <citation type="journal article" date="2014" name="Int. J. Syst. Evol. Microbiol.">
        <title>Complete genome sequence of Corynebacterium casei LMG S-19264T (=DSM 44701T), isolated from a smear-ripened cheese.</title>
        <authorList>
            <consortium name="US DOE Joint Genome Institute (JGI-PGF)"/>
            <person name="Walter F."/>
            <person name="Albersmeier A."/>
            <person name="Kalinowski J."/>
            <person name="Ruckert C."/>
        </authorList>
    </citation>
    <scope>NUCLEOTIDE SEQUENCE</scope>
    <source>
        <strain evidence="3">CGMCC 1.12813</strain>
    </source>
</reference>
<accession>A0A916SMS6</accession>
<evidence type="ECO:0000259" key="1">
    <source>
        <dbReference type="Pfam" id="PF00905"/>
    </source>
</evidence>
<dbReference type="Pfam" id="PF00905">
    <property type="entry name" value="Transpeptidase"/>
    <property type="match status" value="1"/>
</dbReference>
<gene>
    <name evidence="3" type="ORF">GCM10010979_23940</name>
</gene>
<protein>
    <submittedName>
        <fullName evidence="3">Cell division protein FtsI</fullName>
    </submittedName>
</protein>
<dbReference type="Pfam" id="PF21922">
    <property type="entry name" value="PBP_dimer_2"/>
    <property type="match status" value="1"/>
</dbReference>
<dbReference type="Gene3D" id="3.40.710.10">
    <property type="entry name" value="DD-peptidase/beta-lactamase superfamily"/>
    <property type="match status" value="1"/>
</dbReference>
<evidence type="ECO:0000313" key="4">
    <source>
        <dbReference type="Proteomes" id="UP000606922"/>
    </source>
</evidence>
<sequence length="484" mass="50180">MNKELKRVSVVVLLMFVALFGSSSVIQVVEADSLSADPRNQRTILDSFSAQRGPILVDGVPIAESTPVDDDFSFLRQYSNGPLYAPITGYFTLNQGTTGIESALNDYLSGTSNAQFFDQINAIFTGQEPKGDAVELTIDANLQQVAWDALGANSGSVVALNPKTGAIMAMVSKGSFDPNALAVHDDNQVLEAYNALINDPGDPLANRAIAGDLYTPGSVFKLVVAAAAIDSGQFTADSEFPNPGSLTLPGTSSVITNSEGGSCGGGATVSIATALRLSCNIPFAELGLAVGYDAIAAKAKEFGFESSLDIPMSTTPSVYPQTESDAQQMLSSFGQASVRVTPLQIAMVSAAIANDGMLMQPTLVESILAPDLTPREQLQPTVYNTPMTTETAETLTQMMISAVSNGVGGNARISGVNVAGKTGTAENGDGDPYTLWFTGFAPAEDPQVVVAVVVENGGGLGQSGFGNSVAAPIAKKVLEAVLNK</sequence>
<keyword evidence="3" id="KW-0132">Cell division</keyword>
<dbReference type="PANTHER" id="PTHR30627">
    <property type="entry name" value="PEPTIDOGLYCAN D,D-TRANSPEPTIDASE"/>
    <property type="match status" value="1"/>
</dbReference>
<dbReference type="EMBL" id="BMGB01000001">
    <property type="protein sequence ID" value="GGB08614.1"/>
    <property type="molecule type" value="Genomic_DNA"/>
</dbReference>